<evidence type="ECO:0000313" key="1">
    <source>
        <dbReference type="EMBL" id="MBV6530969.1"/>
    </source>
</evidence>
<comment type="caution">
    <text evidence="2">The sequence shown here is derived from an EMBL/GenBank/DDBJ whole genome shotgun (WGS) entry which is preliminary data.</text>
</comment>
<dbReference type="Proteomes" id="UP001196379">
    <property type="component" value="Unassembled WGS sequence"/>
</dbReference>
<sequence>MKQAEFRQDYEKGLVDTDYIHKHFGLSFKEQMNLLKLSSEGIEHFVEANPKKVALIEFFAEFQEKEQQKAVDLLRDYDRNSALRHSFESYDSYQKTLGAENAIGLKKL</sequence>
<accession>A0A949WH37</accession>
<dbReference type="EMBL" id="JABUMC010000035">
    <property type="protein sequence ID" value="MBV6547485.1"/>
    <property type="molecule type" value="Genomic_DNA"/>
</dbReference>
<name>A0A949WH37_9PAST</name>
<organism evidence="2 3">
    <name type="scientific">Ursidibacter maritimus</name>
    <dbReference type="NCBI Taxonomy" id="1331689"/>
    <lineage>
        <taxon>Bacteria</taxon>
        <taxon>Pseudomonadati</taxon>
        <taxon>Pseudomonadota</taxon>
        <taxon>Gammaproteobacteria</taxon>
        <taxon>Pasteurellales</taxon>
        <taxon>Pasteurellaceae</taxon>
        <taxon>Ursidibacter</taxon>
    </lineage>
</organism>
<reference evidence="2 4" key="1">
    <citation type="journal article" date="2021" name="Mol. Ecol.">
        <title>Polar bear-adapted Ursidibacter maritimus are remarkably conserved after generations in captivity.</title>
        <authorList>
            <person name="Espinosa-Gongora C."/>
            <person name="Hansen M.J."/>
            <person name="Bertelsen M.F."/>
            <person name="Bojesen A.M."/>
        </authorList>
    </citation>
    <scope>NUCLEOTIDE SEQUENCE</scope>
    <source>
        <strain evidence="2">Pb43105x</strain>
        <strain evidence="1 4">Pb43106</strain>
    </source>
</reference>
<dbReference type="GeneID" id="65548445"/>
<keyword evidence="4" id="KW-1185">Reference proteome</keyword>
<dbReference type="RefSeq" id="WP_157402632.1">
    <property type="nucleotide sequence ID" value="NZ_JABULY010000001.1"/>
</dbReference>
<evidence type="ECO:0000313" key="4">
    <source>
        <dbReference type="Proteomes" id="UP001196379"/>
    </source>
</evidence>
<dbReference type="EMBL" id="JABULY010000001">
    <property type="protein sequence ID" value="MBV6530969.1"/>
    <property type="molecule type" value="Genomic_DNA"/>
</dbReference>
<evidence type="ECO:0000313" key="3">
    <source>
        <dbReference type="Proteomes" id="UP000732858"/>
    </source>
</evidence>
<dbReference type="Proteomes" id="UP000732858">
    <property type="component" value="Unassembled WGS sequence"/>
</dbReference>
<gene>
    <name evidence="1" type="ORF">HT657_02210</name>
    <name evidence="2" type="ORF">HT672_09420</name>
</gene>
<evidence type="ECO:0000313" key="2">
    <source>
        <dbReference type="EMBL" id="MBV6547485.1"/>
    </source>
</evidence>
<protein>
    <submittedName>
        <fullName evidence="2">Uncharacterized protein</fullName>
    </submittedName>
</protein>
<dbReference type="AlphaFoldDB" id="A0A949WH37"/>
<proteinExistence type="predicted"/>